<dbReference type="EMBL" id="MU167230">
    <property type="protein sequence ID" value="KAG0149118.1"/>
    <property type="molecule type" value="Genomic_DNA"/>
</dbReference>
<accession>A0A9P6NRV7</accession>
<reference evidence="1" key="1">
    <citation type="submission" date="2013-11" db="EMBL/GenBank/DDBJ databases">
        <title>Genome sequence of the fusiform rust pathogen reveals effectors for host alternation and coevolution with pine.</title>
        <authorList>
            <consortium name="DOE Joint Genome Institute"/>
            <person name="Smith K."/>
            <person name="Pendleton A."/>
            <person name="Kubisiak T."/>
            <person name="Anderson C."/>
            <person name="Salamov A."/>
            <person name="Aerts A."/>
            <person name="Riley R."/>
            <person name="Clum A."/>
            <person name="Lindquist E."/>
            <person name="Ence D."/>
            <person name="Campbell M."/>
            <person name="Kronenberg Z."/>
            <person name="Feau N."/>
            <person name="Dhillon B."/>
            <person name="Hamelin R."/>
            <person name="Burleigh J."/>
            <person name="Smith J."/>
            <person name="Yandell M."/>
            <person name="Nelson C."/>
            <person name="Grigoriev I."/>
            <person name="Davis J."/>
        </authorList>
    </citation>
    <scope>NUCLEOTIDE SEQUENCE</scope>
    <source>
        <strain evidence="1">G11</strain>
    </source>
</reference>
<sequence length="76" mass="8704">MNNINNDIAPTLPDINHPKQNLNRIASIEIMGQIKSCHTRGLQKKEVVPYIQCVCNVPEFIENQLKTLCKEMGLNW</sequence>
<dbReference type="Proteomes" id="UP000886653">
    <property type="component" value="Unassembled WGS sequence"/>
</dbReference>
<comment type="caution">
    <text evidence="1">The sequence shown here is derived from an EMBL/GenBank/DDBJ whole genome shotgun (WGS) entry which is preliminary data.</text>
</comment>
<keyword evidence="2" id="KW-1185">Reference proteome</keyword>
<proteinExistence type="predicted"/>
<evidence type="ECO:0000313" key="2">
    <source>
        <dbReference type="Proteomes" id="UP000886653"/>
    </source>
</evidence>
<evidence type="ECO:0000313" key="1">
    <source>
        <dbReference type="EMBL" id="KAG0149118.1"/>
    </source>
</evidence>
<name>A0A9P6NRV7_9BASI</name>
<protein>
    <submittedName>
        <fullName evidence="1">Uncharacterized protein</fullName>
    </submittedName>
</protein>
<organism evidence="1 2">
    <name type="scientific">Cronartium quercuum f. sp. fusiforme G11</name>
    <dbReference type="NCBI Taxonomy" id="708437"/>
    <lineage>
        <taxon>Eukaryota</taxon>
        <taxon>Fungi</taxon>
        <taxon>Dikarya</taxon>
        <taxon>Basidiomycota</taxon>
        <taxon>Pucciniomycotina</taxon>
        <taxon>Pucciniomycetes</taxon>
        <taxon>Pucciniales</taxon>
        <taxon>Coleosporiaceae</taxon>
        <taxon>Cronartium</taxon>
    </lineage>
</organism>
<dbReference type="AlphaFoldDB" id="A0A9P6NRV7"/>
<gene>
    <name evidence="1" type="ORF">CROQUDRAFT_653929</name>
</gene>